<feature type="coiled-coil region" evidence="2">
    <location>
        <begin position="151"/>
        <end position="227"/>
    </location>
</feature>
<comment type="caution">
    <text evidence="5">The sequence shown here is derived from an EMBL/GenBank/DDBJ whole genome shotgun (WGS) entry which is preliminary data.</text>
</comment>
<organism evidence="5 6">
    <name type="scientific">Halteria grandinella</name>
    <dbReference type="NCBI Taxonomy" id="5974"/>
    <lineage>
        <taxon>Eukaryota</taxon>
        <taxon>Sar</taxon>
        <taxon>Alveolata</taxon>
        <taxon>Ciliophora</taxon>
        <taxon>Intramacronucleata</taxon>
        <taxon>Spirotrichea</taxon>
        <taxon>Stichotrichia</taxon>
        <taxon>Sporadotrichida</taxon>
        <taxon>Halteriidae</taxon>
        <taxon>Halteria</taxon>
    </lineage>
</organism>
<feature type="compositionally biased region" description="Basic and acidic residues" evidence="3">
    <location>
        <begin position="573"/>
        <end position="591"/>
    </location>
</feature>
<feature type="compositionally biased region" description="Basic and acidic residues" evidence="3">
    <location>
        <begin position="276"/>
        <end position="287"/>
    </location>
</feature>
<evidence type="ECO:0000259" key="4">
    <source>
        <dbReference type="Pfam" id="PF21773"/>
    </source>
</evidence>
<sequence length="607" mass="68896">MKKSKPVVCQPFVGESFAKTSLEPISMSVLTGAGASKGLANRSASPAPLFGGNNTMMINQSKSMLGHTTTIASPTKKIDSMLKYGDGYAKQIEKQKKVLEGLNMRIEEIQASIEHHRKEKARMPKSNADNTSLPQKIRALEYRLSTQLQKYNQAVAENKSMRERIDALRKERVVFDVIYRQLELDIKIKREELIAMMQKTEKAERARDECKTEVEKMKDDLSRLKEMFTSEWREVVEKNLKEQNDVTLASIHLPPGTSDTMVRTAGTHGRSGSARNMHDQSHHGGHSDYATKLRSIVARAAWSIARDTGYIHVSLQKVQQYEEALATVKEAIGMNASLQEVVERFQQTEAQNYSLYNYVSELNAESEQLSEEIQDINDKIQRHKNYGIGNASQSEFQGRRQQLEEIMNDIEVTQKHTKEKEKENIHHQKTINILQGGLQRIFDLLGIEPDGAWDTEALTHKRGAILYKLGMLEYRAFELTQTNLAVLASQHLPNATALVNKDRFEAPDLLLPSLQKPGDKSLHKHSTVKVEGPDSEGEGETGLDDEEEDYGEEYDDTRTFTVKDFKEQALRYAREHYQTKMERNNGHDHNTSSHAINTPAEQSAYKH</sequence>
<feature type="coiled-coil region" evidence="2">
    <location>
        <begin position="92"/>
        <end position="119"/>
    </location>
</feature>
<evidence type="ECO:0000256" key="1">
    <source>
        <dbReference type="ARBA" id="ARBA00023054"/>
    </source>
</evidence>
<evidence type="ECO:0000313" key="5">
    <source>
        <dbReference type="EMBL" id="TNV81211.1"/>
    </source>
</evidence>
<proteinExistence type="predicted"/>
<dbReference type="EMBL" id="RRYP01006420">
    <property type="protein sequence ID" value="TNV81211.1"/>
    <property type="molecule type" value="Genomic_DNA"/>
</dbReference>
<dbReference type="OrthoDB" id="6766775at2759"/>
<feature type="compositionally biased region" description="Acidic residues" evidence="3">
    <location>
        <begin position="533"/>
        <end position="555"/>
    </location>
</feature>
<accession>A0A8J8NT26</accession>
<gene>
    <name evidence="5" type="ORF">FGO68_gene12331</name>
</gene>
<evidence type="ECO:0000256" key="2">
    <source>
        <dbReference type="SAM" id="Coils"/>
    </source>
</evidence>
<keyword evidence="1 2" id="KW-0175">Coiled coil</keyword>
<dbReference type="PANTHER" id="PTHR21694:SF18">
    <property type="entry name" value="COILED-COIL DOMAIN-CONTAINING PROTEIN 63"/>
    <property type="match status" value="1"/>
</dbReference>
<reference evidence="5" key="1">
    <citation type="submission" date="2019-06" db="EMBL/GenBank/DDBJ databases">
        <authorList>
            <person name="Zheng W."/>
        </authorList>
    </citation>
    <scope>NUCLEOTIDE SEQUENCE</scope>
    <source>
        <strain evidence="5">QDHG01</strain>
    </source>
</reference>
<feature type="domain" description="ODAD1 central coiled coil region" evidence="4">
    <location>
        <begin position="136"/>
        <end position="236"/>
    </location>
</feature>
<feature type="domain" description="ODAD1 central coiled coil region" evidence="4">
    <location>
        <begin position="316"/>
        <end position="445"/>
    </location>
</feature>
<protein>
    <recommendedName>
        <fullName evidence="4">ODAD1 central coiled coil region domain-containing protein</fullName>
    </recommendedName>
</protein>
<dbReference type="Pfam" id="PF21773">
    <property type="entry name" value="ODAD1_CC"/>
    <property type="match status" value="2"/>
</dbReference>
<dbReference type="AlphaFoldDB" id="A0A8J8NT26"/>
<feature type="coiled-coil region" evidence="2">
    <location>
        <begin position="359"/>
        <end position="423"/>
    </location>
</feature>
<feature type="region of interest" description="Disordered" evidence="3">
    <location>
        <begin position="511"/>
        <end position="558"/>
    </location>
</feature>
<dbReference type="InterPro" id="IPR051876">
    <property type="entry name" value="ODA-DC/CCD"/>
</dbReference>
<feature type="region of interest" description="Disordered" evidence="3">
    <location>
        <begin position="266"/>
        <end position="287"/>
    </location>
</feature>
<dbReference type="Proteomes" id="UP000785679">
    <property type="component" value="Unassembled WGS sequence"/>
</dbReference>
<feature type="region of interest" description="Disordered" evidence="3">
    <location>
        <begin position="573"/>
        <end position="607"/>
    </location>
</feature>
<dbReference type="InterPro" id="IPR049258">
    <property type="entry name" value="ODAD1_CC"/>
</dbReference>
<feature type="compositionally biased region" description="Polar residues" evidence="3">
    <location>
        <begin position="592"/>
        <end position="601"/>
    </location>
</feature>
<name>A0A8J8NT26_HALGN</name>
<evidence type="ECO:0000313" key="6">
    <source>
        <dbReference type="Proteomes" id="UP000785679"/>
    </source>
</evidence>
<keyword evidence="6" id="KW-1185">Reference proteome</keyword>
<evidence type="ECO:0000256" key="3">
    <source>
        <dbReference type="SAM" id="MobiDB-lite"/>
    </source>
</evidence>
<dbReference type="PANTHER" id="PTHR21694">
    <property type="entry name" value="COILED-COIL DOMAIN-CONTAINING PROTEIN 63"/>
    <property type="match status" value="1"/>
</dbReference>